<gene>
    <name evidence="12" type="ORF">HERILL_LOCUS12333</name>
</gene>
<evidence type="ECO:0000256" key="7">
    <source>
        <dbReference type="ARBA" id="ARBA00022989"/>
    </source>
</evidence>
<dbReference type="EC" id="2.4.1.-" evidence="10"/>
<dbReference type="Pfam" id="PF05679">
    <property type="entry name" value="CHGN"/>
    <property type="match status" value="1"/>
</dbReference>
<evidence type="ECO:0000256" key="1">
    <source>
        <dbReference type="ARBA" id="ARBA00004447"/>
    </source>
</evidence>
<evidence type="ECO:0000256" key="5">
    <source>
        <dbReference type="ARBA" id="ARBA00022692"/>
    </source>
</evidence>
<dbReference type="PANTHER" id="PTHR12369:SF13">
    <property type="entry name" value="HEXOSYLTRANSFERASE"/>
    <property type="match status" value="1"/>
</dbReference>
<feature type="transmembrane region" description="Helical" evidence="10">
    <location>
        <begin position="7"/>
        <end position="25"/>
    </location>
</feature>
<keyword evidence="9 10" id="KW-0472">Membrane</keyword>
<dbReference type="OrthoDB" id="9985088at2759"/>
<dbReference type="InParanoid" id="A0A7R8Z1H4"/>
<dbReference type="Proteomes" id="UP000594454">
    <property type="component" value="Chromosome 5"/>
</dbReference>
<evidence type="ECO:0000256" key="8">
    <source>
        <dbReference type="ARBA" id="ARBA00023034"/>
    </source>
</evidence>
<keyword evidence="13" id="KW-1185">Reference proteome</keyword>
<evidence type="ECO:0000256" key="6">
    <source>
        <dbReference type="ARBA" id="ARBA00022968"/>
    </source>
</evidence>
<protein>
    <recommendedName>
        <fullName evidence="10">Hexosyltransferase</fullName>
        <ecNumber evidence="10">2.4.1.-</ecNumber>
    </recommendedName>
</protein>
<keyword evidence="8 10" id="KW-0333">Golgi apparatus</keyword>
<feature type="domain" description="Fringe-like glycosyltransferase" evidence="11">
    <location>
        <begin position="86"/>
        <end position="231"/>
    </location>
</feature>
<evidence type="ECO:0000256" key="9">
    <source>
        <dbReference type="ARBA" id="ARBA00023136"/>
    </source>
</evidence>
<dbReference type="InterPro" id="IPR051227">
    <property type="entry name" value="CS_glycosyltransferase"/>
</dbReference>
<proteinExistence type="inferred from homology"/>
<keyword evidence="5 10" id="KW-0812">Transmembrane</keyword>
<evidence type="ECO:0000256" key="10">
    <source>
        <dbReference type="RuleBase" id="RU364016"/>
    </source>
</evidence>
<name>A0A7R8Z1H4_HERIL</name>
<keyword evidence="4 10" id="KW-0808">Transferase</keyword>
<comment type="similarity">
    <text evidence="2 10">Belongs to the chondroitin N-acetylgalactosaminyltransferase family.</text>
</comment>
<organism evidence="12 13">
    <name type="scientific">Hermetia illucens</name>
    <name type="common">Black soldier fly</name>
    <dbReference type="NCBI Taxonomy" id="343691"/>
    <lineage>
        <taxon>Eukaryota</taxon>
        <taxon>Metazoa</taxon>
        <taxon>Ecdysozoa</taxon>
        <taxon>Arthropoda</taxon>
        <taxon>Hexapoda</taxon>
        <taxon>Insecta</taxon>
        <taxon>Pterygota</taxon>
        <taxon>Neoptera</taxon>
        <taxon>Endopterygota</taxon>
        <taxon>Diptera</taxon>
        <taxon>Brachycera</taxon>
        <taxon>Stratiomyomorpha</taxon>
        <taxon>Stratiomyidae</taxon>
        <taxon>Hermetiinae</taxon>
        <taxon>Hermetia</taxon>
    </lineage>
</organism>
<keyword evidence="7 10" id="KW-1133">Transmembrane helix</keyword>
<evidence type="ECO:0000256" key="3">
    <source>
        <dbReference type="ARBA" id="ARBA00022676"/>
    </source>
</evidence>
<dbReference type="OMA" id="YLNRVRM"/>
<evidence type="ECO:0000256" key="2">
    <source>
        <dbReference type="ARBA" id="ARBA00009239"/>
    </source>
</evidence>
<dbReference type="AlphaFoldDB" id="A0A7R8Z1H4"/>
<dbReference type="Pfam" id="PF02434">
    <property type="entry name" value="Fringe"/>
    <property type="match status" value="1"/>
</dbReference>
<dbReference type="GO" id="GO:0032580">
    <property type="term" value="C:Golgi cisterna membrane"/>
    <property type="evidence" value="ECO:0007669"/>
    <property type="project" value="UniProtKB-SubCell"/>
</dbReference>
<accession>A0A7R8Z1H4</accession>
<keyword evidence="6 10" id="KW-0735">Signal-anchor</keyword>
<evidence type="ECO:0000259" key="11">
    <source>
        <dbReference type="Pfam" id="PF02434"/>
    </source>
</evidence>
<dbReference type="InterPro" id="IPR003378">
    <property type="entry name" value="Fringe-like_glycosylTrfase"/>
</dbReference>
<sequence length="797" mass="92225">MRKSLSRNHYFVLGFLVGLILSFYIPENAWELVRDECPEATESLADKFGEDFEPHLNLINKPLAAKKPVKNVIRPRYYSSELGIREKIFIGVMTTQDNINTLATAFNRTSAHLVNKIKFFINADNVKSNFKLKNIVGFTDTRENLRPFHILKYIADNYLDEYDYFYIVPDTVYVDARRLKTLLYHISSTFDVYMGRRCDNVDLDGFGIENDRNYCDLDAGILLSSSVIRKIRSNLDWCVRNAVTNFHSVNIGKCVKYSSKIVECQDQFQAVKIPSYKLENTKLFKDLNVLTREANFRDAVILYPVTNVDDFYTLHAHFSRINLDSLKNQSLLLERSTYGISNGTVSNNILEIRWPLGVPTASKPETRHDLLPWNYINLTHIFMPNYKSVVTPLSRIDYEDFRKILNKSLTYAKYKYPDLKFDTLHTAYKRFDPTRGMDYQLHLQFIDTKKNQAEIKSFEVVKPLGRVEIVPSPYVTESTRVAILLPIFEHQVSESLEFVKRYERICMENQDNTFLMMIFLYGLDSPSKGNEDKFNDLKNLALELSKKFKADGSRIAWVSIRLPAIYSQRPEADDIMINSMYGKNQILSLAVIDLALRKIGLDSLVMLGSNSMSIKADFLNRVRMNTIQGFQIYSPIGFMMYPCNFAHFCKECDNCDVSQAAGYFDSTNYDVVSFYSRDYVEARKKLESIIPIVRNDNDIDSLQHRSDKNINNVLDMFVAAQLPVHILRAVEPNLRFGEAIRRYFENKDAMIPKCPLHEFNGDDSLRRTNENCIHLASRKQIGDAIIRFRDKISDTVN</sequence>
<dbReference type="InterPro" id="IPR008428">
    <property type="entry name" value="Chond_GalNAc"/>
</dbReference>
<dbReference type="GO" id="GO:0047238">
    <property type="term" value="F:glucuronosyl-N-acetylgalactosaminyl-proteoglycan 4-beta-N-acetylgalactosaminyltransferase activity"/>
    <property type="evidence" value="ECO:0007669"/>
    <property type="project" value="TreeGrafter"/>
</dbReference>
<comment type="subcellular location">
    <subcellularLocation>
        <location evidence="1 10">Golgi apparatus</location>
        <location evidence="1 10">Golgi stack membrane</location>
        <topology evidence="1 10">Single-pass type II membrane protein</topology>
    </subcellularLocation>
</comment>
<dbReference type="EMBL" id="LR899013">
    <property type="protein sequence ID" value="CAD7089806.1"/>
    <property type="molecule type" value="Genomic_DNA"/>
</dbReference>
<evidence type="ECO:0000313" key="13">
    <source>
        <dbReference type="Proteomes" id="UP000594454"/>
    </source>
</evidence>
<evidence type="ECO:0000256" key="4">
    <source>
        <dbReference type="ARBA" id="ARBA00022679"/>
    </source>
</evidence>
<dbReference type="FunCoup" id="A0A7R8Z1H4">
    <property type="interactions" value="553"/>
</dbReference>
<evidence type="ECO:0000313" key="12">
    <source>
        <dbReference type="EMBL" id="CAD7089806.1"/>
    </source>
</evidence>
<reference evidence="12 13" key="1">
    <citation type="submission" date="2020-11" db="EMBL/GenBank/DDBJ databases">
        <authorList>
            <person name="Wallbank WR R."/>
            <person name="Pardo Diaz C."/>
            <person name="Kozak K."/>
            <person name="Martin S."/>
            <person name="Jiggins C."/>
            <person name="Moest M."/>
            <person name="Warren A I."/>
            <person name="Generalovic N T."/>
            <person name="Byers J.R.P. K."/>
            <person name="Montejo-Kovacevich G."/>
            <person name="Yen C E."/>
        </authorList>
    </citation>
    <scope>NUCLEOTIDE SEQUENCE [LARGE SCALE GENOMIC DNA]</scope>
</reference>
<dbReference type="PANTHER" id="PTHR12369">
    <property type="entry name" value="CHONDROITIN SYNTHASE"/>
    <property type="match status" value="1"/>
</dbReference>
<keyword evidence="3" id="KW-0328">Glycosyltransferase</keyword>
<dbReference type="Gene3D" id="3.90.550.50">
    <property type="match status" value="1"/>
</dbReference>